<protein>
    <recommendedName>
        <fullName evidence="4">Subtilisin</fullName>
    </recommendedName>
</protein>
<feature type="chain" id="PRO_5047478056" description="Subtilisin" evidence="1">
    <location>
        <begin position="27"/>
        <end position="109"/>
    </location>
</feature>
<comment type="caution">
    <text evidence="2">The sequence shown here is derived from an EMBL/GenBank/DDBJ whole genome shotgun (WGS) entry which is preliminary data.</text>
</comment>
<dbReference type="EMBL" id="CAUYUJ010019293">
    <property type="protein sequence ID" value="CAK0890075.1"/>
    <property type="molecule type" value="Genomic_DNA"/>
</dbReference>
<gene>
    <name evidence="2" type="ORF">PCOR1329_LOCUS70399</name>
</gene>
<name>A0ABN9WXT3_9DINO</name>
<keyword evidence="1" id="KW-0732">Signal</keyword>
<organism evidence="2 3">
    <name type="scientific">Prorocentrum cordatum</name>
    <dbReference type="NCBI Taxonomy" id="2364126"/>
    <lineage>
        <taxon>Eukaryota</taxon>
        <taxon>Sar</taxon>
        <taxon>Alveolata</taxon>
        <taxon>Dinophyceae</taxon>
        <taxon>Prorocentrales</taxon>
        <taxon>Prorocentraceae</taxon>
        <taxon>Prorocentrum</taxon>
    </lineage>
</organism>
<keyword evidence="3" id="KW-1185">Reference proteome</keyword>
<evidence type="ECO:0000313" key="3">
    <source>
        <dbReference type="Proteomes" id="UP001189429"/>
    </source>
</evidence>
<dbReference type="Proteomes" id="UP001189429">
    <property type="component" value="Unassembled WGS sequence"/>
</dbReference>
<proteinExistence type="predicted"/>
<evidence type="ECO:0000256" key="1">
    <source>
        <dbReference type="SAM" id="SignalP"/>
    </source>
</evidence>
<sequence length="109" mass="11166">MPPSGQCLRMLIVPSLLRISTPSLDAANKACADVCARSIQDYDDGANINPGAVSRVSAPCGAPAGRAFVSSWFGLGPPVPAGGPERGTLCNAFSSSTAAKRRRCAAVVY</sequence>
<accession>A0ABN9WXT3</accession>
<evidence type="ECO:0008006" key="4">
    <source>
        <dbReference type="Google" id="ProtNLM"/>
    </source>
</evidence>
<reference evidence="2" key="1">
    <citation type="submission" date="2023-10" db="EMBL/GenBank/DDBJ databases">
        <authorList>
            <person name="Chen Y."/>
            <person name="Shah S."/>
            <person name="Dougan E. K."/>
            <person name="Thang M."/>
            <person name="Chan C."/>
        </authorList>
    </citation>
    <scope>NUCLEOTIDE SEQUENCE [LARGE SCALE GENOMIC DNA]</scope>
</reference>
<feature type="signal peptide" evidence="1">
    <location>
        <begin position="1"/>
        <end position="26"/>
    </location>
</feature>
<evidence type="ECO:0000313" key="2">
    <source>
        <dbReference type="EMBL" id="CAK0890075.1"/>
    </source>
</evidence>